<evidence type="ECO:0000313" key="1">
    <source>
        <dbReference type="EMBL" id="CAG8799176.1"/>
    </source>
</evidence>
<organism evidence="1 2">
    <name type="scientific">Cetraspora pellucida</name>
    <dbReference type="NCBI Taxonomy" id="1433469"/>
    <lineage>
        <taxon>Eukaryota</taxon>
        <taxon>Fungi</taxon>
        <taxon>Fungi incertae sedis</taxon>
        <taxon>Mucoromycota</taxon>
        <taxon>Glomeromycotina</taxon>
        <taxon>Glomeromycetes</taxon>
        <taxon>Diversisporales</taxon>
        <taxon>Gigasporaceae</taxon>
        <taxon>Cetraspora</taxon>
    </lineage>
</organism>
<name>A0ACA9RM93_9GLOM</name>
<reference evidence="1" key="1">
    <citation type="submission" date="2021-06" db="EMBL/GenBank/DDBJ databases">
        <authorList>
            <person name="Kallberg Y."/>
            <person name="Tangrot J."/>
            <person name="Rosling A."/>
        </authorList>
    </citation>
    <scope>NUCLEOTIDE SEQUENCE</scope>
    <source>
        <strain evidence="1">28 12/20/2015</strain>
    </source>
</reference>
<feature type="non-terminal residue" evidence="1">
    <location>
        <position position="65"/>
    </location>
</feature>
<accession>A0ACA9RM93</accession>
<evidence type="ECO:0000313" key="2">
    <source>
        <dbReference type="Proteomes" id="UP000789366"/>
    </source>
</evidence>
<protein>
    <submittedName>
        <fullName evidence="1">2396_t:CDS:1</fullName>
    </submittedName>
</protein>
<sequence length="65" mass="7422">KMIQVHQKLVAPHMRNSHCQRMEMGRAKPGNMWAGLGFGQVWAHIFKPNIVWARLGPGPLKYWAG</sequence>
<gene>
    <name evidence="1" type="ORF">SPELUC_LOCUS17906</name>
</gene>
<proteinExistence type="predicted"/>
<feature type="non-terminal residue" evidence="1">
    <location>
        <position position="1"/>
    </location>
</feature>
<keyword evidence="2" id="KW-1185">Reference proteome</keyword>
<dbReference type="EMBL" id="CAJVPW010077882">
    <property type="protein sequence ID" value="CAG8799176.1"/>
    <property type="molecule type" value="Genomic_DNA"/>
</dbReference>
<comment type="caution">
    <text evidence="1">The sequence shown here is derived from an EMBL/GenBank/DDBJ whole genome shotgun (WGS) entry which is preliminary data.</text>
</comment>
<dbReference type="Proteomes" id="UP000789366">
    <property type="component" value="Unassembled WGS sequence"/>
</dbReference>